<evidence type="ECO:0000256" key="3">
    <source>
        <dbReference type="ARBA" id="ARBA00022989"/>
    </source>
</evidence>
<feature type="transmembrane region" description="Helical" evidence="5">
    <location>
        <begin position="228"/>
        <end position="248"/>
    </location>
</feature>
<dbReference type="InterPro" id="IPR002781">
    <property type="entry name" value="TM_pro_TauE-like"/>
</dbReference>
<accession>A0A2Z3HSW4</accession>
<reference evidence="7" key="1">
    <citation type="submission" date="2018-05" db="EMBL/GenBank/DDBJ databases">
        <title>Genome sequencing of Phenylobacterium sp. HYN0004.</title>
        <authorList>
            <person name="Yi H."/>
            <person name="Baek C."/>
        </authorList>
    </citation>
    <scope>NUCLEOTIDE SEQUENCE [LARGE SCALE GENOMIC DNA]</scope>
    <source>
        <strain evidence="7">HYN0004</strain>
    </source>
</reference>
<gene>
    <name evidence="6" type="ORF">HYN04_05625</name>
</gene>
<keyword evidence="3 5" id="KW-1133">Transmembrane helix</keyword>
<dbReference type="KEGG" id="phb:HYN04_05625"/>
<proteinExistence type="inferred from homology"/>
<comment type="similarity">
    <text evidence="5">Belongs to the 4-toluene sulfonate uptake permease (TSUP) (TC 2.A.102) family.</text>
</comment>
<keyword evidence="4 5" id="KW-0472">Membrane</keyword>
<organism evidence="6 7">
    <name type="scientific">Phenylobacterium parvum</name>
    <dbReference type="NCBI Taxonomy" id="2201350"/>
    <lineage>
        <taxon>Bacteria</taxon>
        <taxon>Pseudomonadati</taxon>
        <taxon>Pseudomonadota</taxon>
        <taxon>Alphaproteobacteria</taxon>
        <taxon>Caulobacterales</taxon>
        <taxon>Caulobacteraceae</taxon>
        <taxon>Phenylobacterium</taxon>
    </lineage>
</organism>
<dbReference type="EMBL" id="CP029479">
    <property type="protein sequence ID" value="AWM77286.1"/>
    <property type="molecule type" value="Genomic_DNA"/>
</dbReference>
<dbReference type="OrthoDB" id="8478323at2"/>
<dbReference type="RefSeq" id="WP_110449853.1">
    <property type="nucleotide sequence ID" value="NZ_CP029479.1"/>
</dbReference>
<dbReference type="Proteomes" id="UP000247763">
    <property type="component" value="Chromosome"/>
</dbReference>
<sequence length="250" mass="26084">MSLSAALVLLAAAFGTALLSSVFGMAGGLVLMGVLAVLLPVQAAFVTHGVLQLAANGSRAILQRQHVRWRILLAYALGSLAACGLVLLLAFTPSRPFLYLCLGLTPLLTWLPGDRLRLDAERPGHAILAGVSVTGLNLTAGVAGPLLDIFFVRTSLSRHAVVATKAATQVLAHLAKIVVYGAALLAPGGEGMPAPWILLLALPLSLVGTYAGGRLLDRMSDAGFRRWTRWIVTGIGVVYLAQAARLLLAA</sequence>
<feature type="transmembrane region" description="Helical" evidence="5">
    <location>
        <begin position="29"/>
        <end position="51"/>
    </location>
</feature>
<name>A0A2Z3HSW4_9CAUL</name>
<feature type="transmembrane region" description="Helical" evidence="5">
    <location>
        <begin position="72"/>
        <end position="91"/>
    </location>
</feature>
<dbReference type="GO" id="GO:0005886">
    <property type="term" value="C:plasma membrane"/>
    <property type="evidence" value="ECO:0007669"/>
    <property type="project" value="UniProtKB-SubCell"/>
</dbReference>
<keyword evidence="5" id="KW-1003">Cell membrane</keyword>
<keyword evidence="2 5" id="KW-0812">Transmembrane</keyword>
<evidence type="ECO:0000313" key="7">
    <source>
        <dbReference type="Proteomes" id="UP000247763"/>
    </source>
</evidence>
<feature type="transmembrane region" description="Helical" evidence="5">
    <location>
        <begin position="125"/>
        <end position="147"/>
    </location>
</feature>
<keyword evidence="7" id="KW-1185">Reference proteome</keyword>
<evidence type="ECO:0000256" key="2">
    <source>
        <dbReference type="ARBA" id="ARBA00022692"/>
    </source>
</evidence>
<evidence type="ECO:0000256" key="5">
    <source>
        <dbReference type="RuleBase" id="RU363041"/>
    </source>
</evidence>
<evidence type="ECO:0000313" key="6">
    <source>
        <dbReference type="EMBL" id="AWM77286.1"/>
    </source>
</evidence>
<dbReference type="AlphaFoldDB" id="A0A2Z3HSW4"/>
<feature type="transmembrane region" description="Helical" evidence="5">
    <location>
        <begin position="194"/>
        <end position="216"/>
    </location>
</feature>
<comment type="subcellular location">
    <subcellularLocation>
        <location evidence="5">Cell membrane</location>
        <topology evidence="5">Multi-pass membrane protein</topology>
    </subcellularLocation>
    <subcellularLocation>
        <location evidence="1">Membrane</location>
        <topology evidence="1">Multi-pass membrane protein</topology>
    </subcellularLocation>
</comment>
<evidence type="ECO:0000256" key="1">
    <source>
        <dbReference type="ARBA" id="ARBA00004141"/>
    </source>
</evidence>
<evidence type="ECO:0000256" key="4">
    <source>
        <dbReference type="ARBA" id="ARBA00023136"/>
    </source>
</evidence>
<protein>
    <recommendedName>
        <fullName evidence="5">Probable membrane transporter protein</fullName>
    </recommendedName>
</protein>
<dbReference type="Pfam" id="PF01925">
    <property type="entry name" value="TauE"/>
    <property type="match status" value="1"/>
</dbReference>